<gene>
    <name evidence="2" type="ORF">KQX54_009836</name>
</gene>
<proteinExistence type="predicted"/>
<name>A0AAV7IX63_COTGL</name>
<keyword evidence="3" id="KW-1185">Reference proteome</keyword>
<protein>
    <recommendedName>
        <fullName evidence="4">Phorbol-ester/DAG-type domain-containing protein</fullName>
    </recommendedName>
</protein>
<comment type="caution">
    <text evidence="2">The sequence shown here is derived from an EMBL/GenBank/DDBJ whole genome shotgun (WGS) entry which is preliminary data.</text>
</comment>
<dbReference type="Proteomes" id="UP000826195">
    <property type="component" value="Unassembled WGS sequence"/>
</dbReference>
<accession>A0AAV7IX63</accession>
<evidence type="ECO:0000313" key="2">
    <source>
        <dbReference type="EMBL" id="KAH0557659.1"/>
    </source>
</evidence>
<dbReference type="EMBL" id="JAHXZJ010000747">
    <property type="protein sequence ID" value="KAH0557659.1"/>
    <property type="molecule type" value="Genomic_DNA"/>
</dbReference>
<reference evidence="2 3" key="1">
    <citation type="journal article" date="2021" name="J. Hered.">
        <title>A chromosome-level genome assembly of the parasitoid wasp, Cotesia glomerata (Hymenoptera: Braconidae).</title>
        <authorList>
            <person name="Pinto B.J."/>
            <person name="Weis J.J."/>
            <person name="Gamble T."/>
            <person name="Ode P.J."/>
            <person name="Paul R."/>
            <person name="Zaspel J.M."/>
        </authorList>
    </citation>
    <scope>NUCLEOTIDE SEQUENCE [LARGE SCALE GENOMIC DNA]</scope>
    <source>
        <strain evidence="2">CgM1</strain>
    </source>
</reference>
<evidence type="ECO:0000256" key="1">
    <source>
        <dbReference type="SAM" id="MobiDB-lite"/>
    </source>
</evidence>
<evidence type="ECO:0008006" key="4">
    <source>
        <dbReference type="Google" id="ProtNLM"/>
    </source>
</evidence>
<feature type="compositionally biased region" description="Polar residues" evidence="1">
    <location>
        <begin position="177"/>
        <end position="201"/>
    </location>
</feature>
<dbReference type="AlphaFoldDB" id="A0AAV7IX63"/>
<evidence type="ECO:0000313" key="3">
    <source>
        <dbReference type="Proteomes" id="UP000826195"/>
    </source>
</evidence>
<organism evidence="2 3">
    <name type="scientific">Cotesia glomerata</name>
    <name type="common">Lepidopteran parasitic wasp</name>
    <name type="synonym">Apanteles glomeratus</name>
    <dbReference type="NCBI Taxonomy" id="32391"/>
    <lineage>
        <taxon>Eukaryota</taxon>
        <taxon>Metazoa</taxon>
        <taxon>Ecdysozoa</taxon>
        <taxon>Arthropoda</taxon>
        <taxon>Hexapoda</taxon>
        <taxon>Insecta</taxon>
        <taxon>Pterygota</taxon>
        <taxon>Neoptera</taxon>
        <taxon>Endopterygota</taxon>
        <taxon>Hymenoptera</taxon>
        <taxon>Apocrita</taxon>
        <taxon>Ichneumonoidea</taxon>
        <taxon>Braconidae</taxon>
        <taxon>Microgastrinae</taxon>
        <taxon>Cotesia</taxon>
    </lineage>
</organism>
<sequence length="384" mass="42263">MHCKKSGGFLSDAPLTHQQLRVRHASPSNFSSHQSNYKAFTFAISNLYHVHTASGGAGVTRDKGGIRAKEFTSTECKAVLRTPYTCDICNKSFHKSCVTDYIKSRLVDDCCRVKFDYLINSVENKAKQNVNQPQTRNRLQSLRSYRKSTRINTSSPVTPSLPLSPNSDSVFVPESQYSIEQSTSSNQTKHTTVQTNTSSLPTIPDIIETNHTVVSSPPNTMDSNQLPPDWSSLSTDDKLTLVMKSVAQLPVLTTEFKTLSSKIDDLGSRLNMLQMEQSNTKEALNSINSNEDTLKNSKSLADQHALILSVATSNDFSGVLPNYQVTSELVISGIPDSVVQGSSAIEITISIVFNALKVPELKTDILSSRLIEKRAKNSSNSQIR</sequence>
<feature type="region of interest" description="Disordered" evidence="1">
    <location>
        <begin position="177"/>
        <end position="203"/>
    </location>
</feature>